<protein>
    <submittedName>
        <fullName evidence="2">Putative transcriptional regulator</fullName>
    </submittedName>
</protein>
<name>A0A222MX89_9BACT</name>
<dbReference type="Pfam" id="PF01381">
    <property type="entry name" value="HTH_3"/>
    <property type="match status" value="1"/>
</dbReference>
<proteinExistence type="predicted"/>
<evidence type="ECO:0000313" key="2">
    <source>
        <dbReference type="EMBL" id="ASQ30212.1"/>
    </source>
</evidence>
<dbReference type="PROSITE" id="PS50943">
    <property type="entry name" value="HTH_CROC1"/>
    <property type="match status" value="1"/>
</dbReference>
<dbReference type="KEGG" id="cavi:CAV_0545"/>
<evidence type="ECO:0000313" key="3">
    <source>
        <dbReference type="Proteomes" id="UP000201169"/>
    </source>
</evidence>
<dbReference type="AlphaFoldDB" id="A0A222MX89"/>
<dbReference type="EMBL" id="CP022347">
    <property type="protein sequence ID" value="ASQ30212.1"/>
    <property type="molecule type" value="Genomic_DNA"/>
</dbReference>
<dbReference type="GO" id="GO:0003677">
    <property type="term" value="F:DNA binding"/>
    <property type="evidence" value="ECO:0007669"/>
    <property type="project" value="InterPro"/>
</dbReference>
<dbReference type="CDD" id="cd00093">
    <property type="entry name" value="HTH_XRE"/>
    <property type="match status" value="1"/>
</dbReference>
<organism evidence="2 3">
    <name type="scientific">Campylobacter avium LMG 24591</name>
    <dbReference type="NCBI Taxonomy" id="522484"/>
    <lineage>
        <taxon>Bacteria</taxon>
        <taxon>Pseudomonadati</taxon>
        <taxon>Campylobacterota</taxon>
        <taxon>Epsilonproteobacteria</taxon>
        <taxon>Campylobacterales</taxon>
        <taxon>Campylobacteraceae</taxon>
        <taxon>Campylobacter</taxon>
    </lineage>
</organism>
<dbReference type="InterPro" id="IPR010982">
    <property type="entry name" value="Lambda_DNA-bd_dom_sf"/>
</dbReference>
<feature type="domain" description="HTH cro/C1-type" evidence="1">
    <location>
        <begin position="17"/>
        <end position="73"/>
    </location>
</feature>
<dbReference type="Proteomes" id="UP000201169">
    <property type="component" value="Chromosome"/>
</dbReference>
<reference evidence="2 3" key="1">
    <citation type="submission" date="2017-07" db="EMBL/GenBank/DDBJ databases">
        <title>Analysis of two Campylobacter avium genomes and identification of a novel hippuricase gene.</title>
        <authorList>
            <person name="Miller W.G."/>
            <person name="Chapman M.H."/>
            <person name="Yee E."/>
            <person name="Revez J."/>
            <person name="Bono J.L."/>
            <person name="Rossi M."/>
        </authorList>
    </citation>
    <scope>NUCLEOTIDE SEQUENCE [LARGE SCALE GENOMIC DNA]</scope>
    <source>
        <strain evidence="2 3">LMG 24591</strain>
    </source>
</reference>
<accession>A0A222MX89</accession>
<dbReference type="Gene3D" id="1.10.260.40">
    <property type="entry name" value="lambda repressor-like DNA-binding domains"/>
    <property type="match status" value="1"/>
</dbReference>
<dbReference type="SUPFAM" id="SSF47413">
    <property type="entry name" value="lambda repressor-like DNA-binding domains"/>
    <property type="match status" value="1"/>
</dbReference>
<gene>
    <name evidence="2" type="ORF">CAV_0545</name>
</gene>
<keyword evidence="3" id="KW-1185">Reference proteome</keyword>
<sequence length="73" mass="8247">MKDLQEQEPFYKIQAQLIAARKKAKLSQEDIAKKMQTPQSAVARFESSSKSCNFNTIVSYARAVGLKKLVIEL</sequence>
<dbReference type="SMART" id="SM00530">
    <property type="entry name" value="HTH_XRE"/>
    <property type="match status" value="1"/>
</dbReference>
<dbReference type="InterPro" id="IPR001387">
    <property type="entry name" value="Cro/C1-type_HTH"/>
</dbReference>
<evidence type="ECO:0000259" key="1">
    <source>
        <dbReference type="PROSITE" id="PS50943"/>
    </source>
</evidence>